<dbReference type="Gene3D" id="1.10.357.10">
    <property type="entry name" value="Tetracycline Repressor, domain 2"/>
    <property type="match status" value="1"/>
</dbReference>
<reference evidence="3 4" key="1">
    <citation type="submission" date="2017-08" db="EMBL/GenBank/DDBJ databases">
        <title>Halovibrio sewagensis sp. nov., isolated from wastewater of high salinity.</title>
        <authorList>
            <person name="Dong X."/>
            <person name="Zhang G."/>
        </authorList>
    </citation>
    <scope>NUCLEOTIDE SEQUENCE [LARGE SCALE GENOMIC DNA]</scope>
    <source>
        <strain evidence="3 4">YL5-2</strain>
    </source>
</reference>
<accession>A0A2A2FC87</accession>
<evidence type="ECO:0000256" key="2">
    <source>
        <dbReference type="ARBA" id="ARBA00023163"/>
    </source>
</evidence>
<keyword evidence="4" id="KW-1185">Reference proteome</keyword>
<gene>
    <name evidence="3" type="ORF">CK501_04205</name>
</gene>
<dbReference type="Proteomes" id="UP000218896">
    <property type="component" value="Unassembled WGS sequence"/>
</dbReference>
<dbReference type="InterPro" id="IPR009057">
    <property type="entry name" value="Homeodomain-like_sf"/>
</dbReference>
<comment type="caution">
    <text evidence="3">The sequence shown here is derived from an EMBL/GenBank/DDBJ whole genome shotgun (WGS) entry which is preliminary data.</text>
</comment>
<dbReference type="EMBL" id="NSKD01000001">
    <property type="protein sequence ID" value="PAU82354.1"/>
    <property type="molecule type" value="Genomic_DNA"/>
</dbReference>
<evidence type="ECO:0000256" key="1">
    <source>
        <dbReference type="ARBA" id="ARBA00023015"/>
    </source>
</evidence>
<dbReference type="AlphaFoldDB" id="A0A2A2FC87"/>
<evidence type="ECO:0000313" key="4">
    <source>
        <dbReference type="Proteomes" id="UP000218896"/>
    </source>
</evidence>
<organism evidence="3 4">
    <name type="scientific">Halovibrio salipaludis</name>
    <dbReference type="NCBI Taxonomy" id="2032626"/>
    <lineage>
        <taxon>Bacteria</taxon>
        <taxon>Pseudomonadati</taxon>
        <taxon>Pseudomonadota</taxon>
        <taxon>Gammaproteobacteria</taxon>
        <taxon>Oceanospirillales</taxon>
        <taxon>Halomonadaceae</taxon>
        <taxon>Halovibrio</taxon>
    </lineage>
</organism>
<name>A0A2A2FC87_9GAMM</name>
<sequence>MTNTQEKIATGLECAFAEHGFAEIGVDGLREATQVSLRTLYKYCPSREDMVLTALNHRHTRYLSHLLEGLSEEPQDALEEMLDRIGSWMAANAPQGCLFHSAVAAHPDNTVIRTMLERHKTEVADGMVQATGLASARDELMLIHEGVTQSWPLMQERAIRSAKMLARNSLYDNESL</sequence>
<dbReference type="PANTHER" id="PTHR47506">
    <property type="entry name" value="TRANSCRIPTIONAL REGULATORY PROTEIN"/>
    <property type="match status" value="1"/>
</dbReference>
<evidence type="ECO:0000313" key="3">
    <source>
        <dbReference type="EMBL" id="PAU82354.1"/>
    </source>
</evidence>
<proteinExistence type="predicted"/>
<protein>
    <submittedName>
        <fullName evidence="3">TetR family transcriptional regulator</fullName>
    </submittedName>
</protein>
<dbReference type="SUPFAM" id="SSF46689">
    <property type="entry name" value="Homeodomain-like"/>
    <property type="match status" value="1"/>
</dbReference>
<keyword evidence="2" id="KW-0804">Transcription</keyword>
<keyword evidence="1" id="KW-0805">Transcription regulation</keyword>
<dbReference type="OrthoDB" id="116240at2"/>
<dbReference type="PANTHER" id="PTHR47506:SF1">
    <property type="entry name" value="HTH-TYPE TRANSCRIPTIONAL REGULATOR YJDC"/>
    <property type="match status" value="1"/>
</dbReference>